<keyword evidence="5" id="KW-1185">Reference proteome</keyword>
<feature type="coiled-coil region" evidence="1">
    <location>
        <begin position="744"/>
        <end position="778"/>
    </location>
</feature>
<protein>
    <submittedName>
        <fullName evidence="4">Uncharacterized protein YhaN</fullName>
    </submittedName>
</protein>
<feature type="domain" description="Rad50/SbcC-type AAA" evidence="3">
    <location>
        <begin position="7"/>
        <end position="241"/>
    </location>
</feature>
<dbReference type="Gene3D" id="3.40.50.300">
    <property type="entry name" value="P-loop containing nucleotide triphosphate hydrolases"/>
    <property type="match status" value="2"/>
</dbReference>
<evidence type="ECO:0000256" key="2">
    <source>
        <dbReference type="SAM" id="Phobius"/>
    </source>
</evidence>
<feature type="coiled-coil region" evidence="1">
    <location>
        <begin position="585"/>
        <end position="681"/>
    </location>
</feature>
<feature type="transmembrane region" description="Helical" evidence="2">
    <location>
        <begin position="438"/>
        <end position="455"/>
    </location>
</feature>
<evidence type="ECO:0000259" key="3">
    <source>
        <dbReference type="Pfam" id="PF13476"/>
    </source>
</evidence>
<dbReference type="Pfam" id="PF13476">
    <property type="entry name" value="AAA_23"/>
    <property type="match status" value="1"/>
</dbReference>
<keyword evidence="2" id="KW-1133">Transmembrane helix</keyword>
<evidence type="ECO:0000256" key="1">
    <source>
        <dbReference type="SAM" id="Coils"/>
    </source>
</evidence>
<dbReference type="RefSeq" id="WP_209797411.1">
    <property type="nucleotide sequence ID" value="NZ_JAGGJZ010000007.1"/>
</dbReference>
<comment type="caution">
    <text evidence="4">The sequence shown here is derived from an EMBL/GenBank/DDBJ whole genome shotgun (WGS) entry which is preliminary data.</text>
</comment>
<evidence type="ECO:0000313" key="4">
    <source>
        <dbReference type="EMBL" id="MBP1890495.1"/>
    </source>
</evidence>
<feature type="transmembrane region" description="Helical" evidence="2">
    <location>
        <begin position="461"/>
        <end position="480"/>
    </location>
</feature>
<evidence type="ECO:0000313" key="5">
    <source>
        <dbReference type="Proteomes" id="UP000783390"/>
    </source>
</evidence>
<feature type="coiled-coil region" evidence="1">
    <location>
        <begin position="207"/>
        <end position="236"/>
    </location>
</feature>
<feature type="coiled-coil region" evidence="1">
    <location>
        <begin position="344"/>
        <end position="422"/>
    </location>
</feature>
<reference evidence="4 5" key="1">
    <citation type="submission" date="2021-03" db="EMBL/GenBank/DDBJ databases">
        <title>Genomic Encyclopedia of Type Strains, Phase IV (KMG-IV): sequencing the most valuable type-strain genomes for metagenomic binning, comparative biology and taxonomic classification.</title>
        <authorList>
            <person name="Goeker M."/>
        </authorList>
    </citation>
    <scope>NUCLEOTIDE SEQUENCE [LARGE SCALE GENOMIC DNA]</scope>
    <source>
        <strain evidence="4 5">DSM 3984</strain>
    </source>
</reference>
<keyword evidence="1" id="KW-0175">Coiled coil</keyword>
<dbReference type="Proteomes" id="UP000783390">
    <property type="component" value="Unassembled WGS sequence"/>
</dbReference>
<dbReference type="InterPro" id="IPR038729">
    <property type="entry name" value="Rad50/SbcC_AAA"/>
</dbReference>
<dbReference type="PANTHER" id="PTHR41259:SF1">
    <property type="entry name" value="DOUBLE-STRAND BREAK REPAIR RAD50 ATPASE, PUTATIVE-RELATED"/>
    <property type="match status" value="1"/>
</dbReference>
<proteinExistence type="predicted"/>
<gene>
    <name evidence="4" type="ORF">J2Z53_002095</name>
</gene>
<organism evidence="4 5">
    <name type="scientific">Clostridium moniliforme</name>
    <dbReference type="NCBI Taxonomy" id="39489"/>
    <lineage>
        <taxon>Bacteria</taxon>
        <taxon>Bacillati</taxon>
        <taxon>Bacillota</taxon>
        <taxon>Clostridia</taxon>
        <taxon>Eubacteriales</taxon>
        <taxon>Clostridiaceae</taxon>
        <taxon>Clostridium</taxon>
    </lineage>
</organism>
<dbReference type="InterPro" id="IPR027417">
    <property type="entry name" value="P-loop_NTPase"/>
</dbReference>
<keyword evidence="2" id="KW-0812">Transmembrane</keyword>
<dbReference type="EMBL" id="JAGGJZ010000007">
    <property type="protein sequence ID" value="MBP1890495.1"/>
    <property type="molecule type" value="Genomic_DNA"/>
</dbReference>
<dbReference type="PANTHER" id="PTHR41259">
    <property type="entry name" value="DOUBLE-STRAND BREAK REPAIR RAD50 ATPASE, PUTATIVE-RELATED"/>
    <property type="match status" value="1"/>
</dbReference>
<sequence length="913" mass="107665">MIIKEARIKTFGGIIDKQINFERGLNLIYGENEKGKSTIQNFIRAWLFGFGNSRGNKNNLRKKYLPFSGEKMQGELLVEYKGKEYIIKRTFGGTKKDDSSIVYDGLTGEEIKDINKDEPGVYFLGINSNTFIKTLFIPQLGVSVSRDKEEQIMEKIIDVFGCGEGEVSVYKAIEKLKNSKKQLTTPRKNGELDILKNRYSKVIEEKYEAYKISERNLEKENELINKKEQRKSIREEIKKLELFKQYLKKSKLQKEYGEITTYLKKSELLKRQEEEIETELKRENGIISEDYINDLSEENKRYLTLLDLKNENEYNLNNISKKIEEENIKLNGYEIFSSMEYDLKEKLIKLNIEQENLKEKLEINKKILNSIDEEEKKLDKKRKFLGDITKLGPYISKIKILFKDYENKLHELKEAIEETSYKSEVNNKNNYNILNRKFLSIFLIIDSILLGLNIALFNKNILYVIGILFLGMGIFFILSSNNQQKNINSRLKNEKNVDNLNKDIKNIEEQLDEYVHLINCNSYKNLLRAINSLENFYSLEEKVNLRIEERKLQLESMSFNKDKEKYYENKKIISSIMKLSGCDTLDEIYIQLEQYKEIKDNLTRLNIEYTSKSKELDRLIFELEEKEKNIKEKLKIMDLDHIQLVDLEMYLKEFREKILEKKDLEKALESVEETYKVLLKDRDIEGIKSELQDFLTEDISYSYESEEEIEKEIKEKSNALIESEKCIKDLENYIKTSFLGKRSIISIEEDLEGIIERINTLEKRLLAINMAIENLENAGREIREEFGPALNEKILNIFKDITNNKYSEVKLGENYEMIVRDNSNIFSGDYLSNGANDQLYLSLRIAFIELIFKNKEVPVIFDDSFVQYDDNRREKSINIIKDRNFAQTLMFTCQSIEENILKNNNIEFNYICI</sequence>
<accession>A0ABS4F2L2</accession>
<name>A0ABS4F2L2_9CLOT</name>
<feature type="coiled-coil region" evidence="1">
    <location>
        <begin position="490"/>
        <end position="517"/>
    </location>
</feature>
<keyword evidence="2" id="KW-0472">Membrane</keyword>